<evidence type="ECO:0000313" key="3">
    <source>
        <dbReference type="Proteomes" id="UP001206925"/>
    </source>
</evidence>
<keyword evidence="1" id="KW-0732">Signal</keyword>
<accession>A0AAD5BV05</accession>
<comment type="caution">
    <text evidence="2">The sequence shown here is derived from an EMBL/GenBank/DDBJ whole genome shotgun (WGS) entry which is preliminary data.</text>
</comment>
<organism evidence="2 3">
    <name type="scientific">Ambrosia artemisiifolia</name>
    <name type="common">Common ragweed</name>
    <dbReference type="NCBI Taxonomy" id="4212"/>
    <lineage>
        <taxon>Eukaryota</taxon>
        <taxon>Viridiplantae</taxon>
        <taxon>Streptophyta</taxon>
        <taxon>Embryophyta</taxon>
        <taxon>Tracheophyta</taxon>
        <taxon>Spermatophyta</taxon>
        <taxon>Magnoliopsida</taxon>
        <taxon>eudicotyledons</taxon>
        <taxon>Gunneridae</taxon>
        <taxon>Pentapetalae</taxon>
        <taxon>asterids</taxon>
        <taxon>campanulids</taxon>
        <taxon>Asterales</taxon>
        <taxon>Asteraceae</taxon>
        <taxon>Asteroideae</taxon>
        <taxon>Heliantheae alliance</taxon>
        <taxon>Heliantheae</taxon>
        <taxon>Ambrosia</taxon>
    </lineage>
</organism>
<feature type="non-terminal residue" evidence="2">
    <location>
        <position position="1"/>
    </location>
</feature>
<evidence type="ECO:0000313" key="2">
    <source>
        <dbReference type="EMBL" id="KAI7729960.1"/>
    </source>
</evidence>
<gene>
    <name evidence="2" type="ORF">M8C21_028728</name>
</gene>
<dbReference type="AlphaFoldDB" id="A0AAD5BV05"/>
<dbReference type="EMBL" id="JAMZMK010010876">
    <property type="protein sequence ID" value="KAI7729960.1"/>
    <property type="molecule type" value="Genomic_DNA"/>
</dbReference>
<feature type="signal peptide" evidence="1">
    <location>
        <begin position="1"/>
        <end position="20"/>
    </location>
</feature>
<evidence type="ECO:0000256" key="1">
    <source>
        <dbReference type="SAM" id="SignalP"/>
    </source>
</evidence>
<sequence length="154" mass="17191">SHSLSLSLISVSLSLTQVSPTSFSGNFRSSQLRTPLLSPLYFASGGGGYRTEQQAPMNPVFPSNLIPTMVFTWLNMETTVFCSNHNSQFQKTNPTSPEHKPRGNVFDNRLKITVWAIPKIFLRLPQNRVSHVGDGDLRLYVWGALPSEDSNMYS</sequence>
<keyword evidence="3" id="KW-1185">Reference proteome</keyword>
<feature type="chain" id="PRO_5042221933" evidence="1">
    <location>
        <begin position="21"/>
        <end position="154"/>
    </location>
</feature>
<feature type="non-terminal residue" evidence="2">
    <location>
        <position position="154"/>
    </location>
</feature>
<protein>
    <submittedName>
        <fullName evidence="2">Uncharacterized protein</fullName>
    </submittedName>
</protein>
<reference evidence="2" key="1">
    <citation type="submission" date="2022-06" db="EMBL/GenBank/DDBJ databases">
        <title>Uncovering the hologenomic basis of an extraordinary plant invasion.</title>
        <authorList>
            <person name="Bieker V.C."/>
            <person name="Martin M.D."/>
            <person name="Gilbert T."/>
            <person name="Hodgins K."/>
            <person name="Battlay P."/>
            <person name="Petersen B."/>
            <person name="Wilson J."/>
        </authorList>
    </citation>
    <scope>NUCLEOTIDE SEQUENCE</scope>
    <source>
        <strain evidence="2">AA19_3_7</strain>
        <tissue evidence="2">Leaf</tissue>
    </source>
</reference>
<name>A0AAD5BV05_AMBAR</name>
<proteinExistence type="predicted"/>
<dbReference type="Proteomes" id="UP001206925">
    <property type="component" value="Unassembled WGS sequence"/>
</dbReference>